<dbReference type="GO" id="GO:0009051">
    <property type="term" value="P:pentose-phosphate shunt, oxidative branch"/>
    <property type="evidence" value="ECO:0000318"/>
    <property type="project" value="GO_Central"/>
</dbReference>
<accession>B8BWA1</accession>
<organism evidence="13 14">
    <name type="scientific">Thalassiosira pseudonana</name>
    <name type="common">Marine diatom</name>
    <name type="synonym">Cyclotella nana</name>
    <dbReference type="NCBI Taxonomy" id="35128"/>
    <lineage>
        <taxon>Eukaryota</taxon>
        <taxon>Sar</taxon>
        <taxon>Stramenopiles</taxon>
        <taxon>Ochrophyta</taxon>
        <taxon>Bacillariophyta</taxon>
        <taxon>Coscinodiscophyceae</taxon>
        <taxon>Thalassiosirophycidae</taxon>
        <taxon>Thalassiosirales</taxon>
        <taxon>Thalassiosiraceae</taxon>
        <taxon>Thalassiosira</taxon>
    </lineage>
</organism>
<proteinExistence type="inferred from homology"/>
<evidence type="ECO:0000256" key="5">
    <source>
        <dbReference type="ARBA" id="ARBA00013011"/>
    </source>
</evidence>
<evidence type="ECO:0000256" key="4">
    <source>
        <dbReference type="ARBA" id="ARBA00011738"/>
    </source>
</evidence>
<evidence type="ECO:0000256" key="9">
    <source>
        <dbReference type="ARBA" id="ARBA00023064"/>
    </source>
</evidence>
<dbReference type="KEGG" id="tps:THAPSDRAFT_3900"/>
<dbReference type="InterPro" id="IPR006114">
    <property type="entry name" value="6PGDH_C"/>
</dbReference>
<keyword evidence="7" id="KW-0521">NADP</keyword>
<dbReference type="Pfam" id="PF00393">
    <property type="entry name" value="6PGD"/>
    <property type="match status" value="1"/>
</dbReference>
<dbReference type="InterPro" id="IPR008927">
    <property type="entry name" value="6-PGluconate_DH-like_C_sf"/>
</dbReference>
<keyword evidence="14" id="KW-1185">Reference proteome</keyword>
<dbReference type="InParanoid" id="B8BWA1"/>
<dbReference type="SUPFAM" id="SSF48179">
    <property type="entry name" value="6-phosphogluconate dehydrogenase C-terminal domain-like"/>
    <property type="match status" value="1"/>
</dbReference>
<evidence type="ECO:0000313" key="14">
    <source>
        <dbReference type="Proteomes" id="UP000001449"/>
    </source>
</evidence>
<keyword evidence="8" id="KW-0560">Oxidoreductase</keyword>
<dbReference type="InterPro" id="IPR006183">
    <property type="entry name" value="Pgluconate_DH"/>
</dbReference>
<evidence type="ECO:0000256" key="7">
    <source>
        <dbReference type="ARBA" id="ARBA00022857"/>
    </source>
</evidence>
<evidence type="ECO:0000256" key="2">
    <source>
        <dbReference type="ARBA" id="ARBA00004874"/>
    </source>
</evidence>
<protein>
    <recommendedName>
        <fullName evidence="6">6-phosphogluconate dehydrogenase, decarboxylating</fullName>
        <ecNumber evidence="5">1.1.1.44</ecNumber>
    </recommendedName>
</protein>
<comment type="pathway">
    <text evidence="2">Carbohydrate degradation; pentose phosphate pathway; D-ribulose 5-phosphate from D-glucose 6-phosphate (oxidative stage): step 3/3.</text>
</comment>
<dbReference type="UniPathway" id="UPA00115">
    <property type="reaction ID" value="UER00410"/>
</dbReference>
<dbReference type="Proteomes" id="UP000001449">
    <property type="component" value="Chromosome 3"/>
</dbReference>
<reference evidence="13 14" key="2">
    <citation type="journal article" date="2008" name="Nature">
        <title>The Phaeodactylum genome reveals the evolutionary history of diatom genomes.</title>
        <authorList>
            <person name="Bowler C."/>
            <person name="Allen A.E."/>
            <person name="Badger J.H."/>
            <person name="Grimwood J."/>
            <person name="Jabbari K."/>
            <person name="Kuo A."/>
            <person name="Maheswari U."/>
            <person name="Martens C."/>
            <person name="Maumus F."/>
            <person name="Otillar R.P."/>
            <person name="Rayko E."/>
            <person name="Salamov A."/>
            <person name="Vandepoele K."/>
            <person name="Beszteri B."/>
            <person name="Gruber A."/>
            <person name="Heijde M."/>
            <person name="Katinka M."/>
            <person name="Mock T."/>
            <person name="Valentin K."/>
            <person name="Verret F."/>
            <person name="Berges J.A."/>
            <person name="Brownlee C."/>
            <person name="Cadoret J.P."/>
            <person name="Chiovitti A."/>
            <person name="Choi C.J."/>
            <person name="Coesel S."/>
            <person name="De Martino A."/>
            <person name="Detter J.C."/>
            <person name="Durkin C."/>
            <person name="Falciatore A."/>
            <person name="Fournet J."/>
            <person name="Haruta M."/>
            <person name="Huysman M.J."/>
            <person name="Jenkins B.D."/>
            <person name="Jiroutova K."/>
            <person name="Jorgensen R.E."/>
            <person name="Joubert Y."/>
            <person name="Kaplan A."/>
            <person name="Kroger N."/>
            <person name="Kroth P.G."/>
            <person name="La Roche J."/>
            <person name="Lindquist E."/>
            <person name="Lommer M."/>
            <person name="Martin-Jezequel V."/>
            <person name="Lopez P.J."/>
            <person name="Lucas S."/>
            <person name="Mangogna M."/>
            <person name="McGinnis K."/>
            <person name="Medlin L.K."/>
            <person name="Montsant A."/>
            <person name="Oudot-Le Secq M.P."/>
            <person name="Napoli C."/>
            <person name="Obornik M."/>
            <person name="Parker M.S."/>
            <person name="Petit J.L."/>
            <person name="Porcel B.M."/>
            <person name="Poulsen N."/>
            <person name="Robison M."/>
            <person name="Rychlewski L."/>
            <person name="Rynearson T.A."/>
            <person name="Schmutz J."/>
            <person name="Shapiro H."/>
            <person name="Siaut M."/>
            <person name="Stanley M."/>
            <person name="Sussman M.R."/>
            <person name="Taylor A.R."/>
            <person name="Vardi A."/>
            <person name="von Dassow P."/>
            <person name="Vyverman W."/>
            <person name="Willis A."/>
            <person name="Wyrwicz L.S."/>
            <person name="Rokhsar D.S."/>
            <person name="Weissenbach J."/>
            <person name="Armbrust E.V."/>
            <person name="Green B.R."/>
            <person name="Van de Peer Y."/>
            <person name="Grigoriev I.V."/>
        </authorList>
    </citation>
    <scope>NUCLEOTIDE SEQUENCE [LARGE SCALE GENOMIC DNA]</scope>
    <source>
        <strain evidence="13 14">CCMP1335</strain>
    </source>
</reference>
<evidence type="ECO:0000256" key="6">
    <source>
        <dbReference type="ARBA" id="ARBA00018193"/>
    </source>
</evidence>
<dbReference type="RefSeq" id="XP_002288560.1">
    <property type="nucleotide sequence ID" value="XM_002288524.1"/>
</dbReference>
<comment type="catalytic activity">
    <reaction evidence="11">
        <text>6-phospho-D-gluconate + NADP(+) = D-ribulose 5-phosphate + CO2 + NADPH</text>
        <dbReference type="Rhea" id="RHEA:10116"/>
        <dbReference type="ChEBI" id="CHEBI:16526"/>
        <dbReference type="ChEBI" id="CHEBI:57783"/>
        <dbReference type="ChEBI" id="CHEBI:58121"/>
        <dbReference type="ChEBI" id="CHEBI:58349"/>
        <dbReference type="ChEBI" id="CHEBI:58759"/>
        <dbReference type="EC" id="1.1.1.44"/>
    </reaction>
</comment>
<evidence type="ECO:0000259" key="12">
    <source>
        <dbReference type="SMART" id="SM01350"/>
    </source>
</evidence>
<dbReference type="GO" id="GO:0050661">
    <property type="term" value="F:NADP binding"/>
    <property type="evidence" value="ECO:0000318"/>
    <property type="project" value="GO_Central"/>
</dbReference>
<sequence>MEELCTLGIYGLSNTGQQFAAHHARNQIRVCICDHDDPSFTPKVIAEYRKQNEKRDDADTTVDRFMRPSNTVEEMVSGLNTPRKIIIFNSNSSDGKFELLWNKLSPCLDKGDIVLRWGREEKENAPSHQFHSQSIVNKLAREQANSKEVHLLEMVRLERDRVNTFKSSNTQPDAFLVGGSEDAYNIMQPFLAPYAVTGLVGNSASCAHYALMIQRAIEFGVTQAFAEGSEILKRVAGHYEPTDVARVFVNWAEKGGKILSSYLLDITSKIIYKRDKVSGDGFVLSKIVDSIEVTPSDAWAKQEAIKLKVPAPILGAVLDARLLSGMKDEREDASSVLSELALKDTPSVLKDQISEDLQCAIYCTCMCAYAEGLSIFQAASDVESWDLNIAECVRLWNLPGSFLESDSLRKVHSAVKDDADESSTLMVISPIAAELQEMHMHWRRMVTLSFAYGISIPALSSSLTYYDTYRARTLPVGLIRAQRDYFGGNGYDRIEGAGWFTTNWTKDHTALNKKGLTTTDKPVQLDADGDEKIKTAAKKRKRQTL</sequence>
<reference evidence="13 14" key="1">
    <citation type="journal article" date="2004" name="Science">
        <title>The genome of the diatom Thalassiosira pseudonana: ecology, evolution, and metabolism.</title>
        <authorList>
            <person name="Armbrust E.V."/>
            <person name="Berges J.A."/>
            <person name="Bowler C."/>
            <person name="Green B.R."/>
            <person name="Martinez D."/>
            <person name="Putnam N.H."/>
            <person name="Zhou S."/>
            <person name="Allen A.E."/>
            <person name="Apt K.E."/>
            <person name="Bechner M."/>
            <person name="Brzezinski M.A."/>
            <person name="Chaal B.K."/>
            <person name="Chiovitti A."/>
            <person name="Davis A.K."/>
            <person name="Demarest M.S."/>
            <person name="Detter J.C."/>
            <person name="Glavina T."/>
            <person name="Goodstein D."/>
            <person name="Hadi M.Z."/>
            <person name="Hellsten U."/>
            <person name="Hildebrand M."/>
            <person name="Jenkins B.D."/>
            <person name="Jurka J."/>
            <person name="Kapitonov V.V."/>
            <person name="Kroger N."/>
            <person name="Lau W.W."/>
            <person name="Lane T.W."/>
            <person name="Larimer F.W."/>
            <person name="Lippmeier J.C."/>
            <person name="Lucas S."/>
            <person name="Medina M."/>
            <person name="Montsant A."/>
            <person name="Obornik M."/>
            <person name="Parker M.S."/>
            <person name="Palenik B."/>
            <person name="Pazour G.J."/>
            <person name="Richardson P.M."/>
            <person name="Rynearson T.A."/>
            <person name="Saito M.A."/>
            <person name="Schwartz D.C."/>
            <person name="Thamatrakoln K."/>
            <person name="Valentin K."/>
            <person name="Vardi A."/>
            <person name="Wilkerson F.P."/>
            <person name="Rokhsar D.S."/>
        </authorList>
    </citation>
    <scope>NUCLEOTIDE SEQUENCE [LARGE SCALE GENOMIC DNA]</scope>
    <source>
        <strain evidence="13 14">CCMP1335</strain>
    </source>
</reference>
<dbReference type="AlphaFoldDB" id="B8BWA1"/>
<evidence type="ECO:0000256" key="8">
    <source>
        <dbReference type="ARBA" id="ARBA00023002"/>
    </source>
</evidence>
<keyword evidence="10" id="KW-0570">Pentose shunt</keyword>
<dbReference type="Gene3D" id="1.20.5.320">
    <property type="entry name" value="6-Phosphogluconate Dehydrogenase, domain 3"/>
    <property type="match status" value="1"/>
</dbReference>
<evidence type="ECO:0000256" key="3">
    <source>
        <dbReference type="ARBA" id="ARBA00008419"/>
    </source>
</evidence>
<dbReference type="GeneID" id="7445388"/>
<name>B8BWA1_THAPS</name>
<dbReference type="InterPro" id="IPR013328">
    <property type="entry name" value="6PGD_dom2"/>
</dbReference>
<dbReference type="STRING" id="35128.B8BWA1"/>
<comment type="subunit">
    <text evidence="4">Homodimer.</text>
</comment>
<dbReference type="FunFam" id="1.10.1040.10:FF:000032">
    <property type="entry name" value="6-phosphogluconate dehydrogenase, decarboxylating"/>
    <property type="match status" value="1"/>
</dbReference>
<evidence type="ECO:0000256" key="1">
    <source>
        <dbReference type="ARBA" id="ARBA00002526"/>
    </source>
</evidence>
<dbReference type="GO" id="GO:0005829">
    <property type="term" value="C:cytosol"/>
    <property type="evidence" value="ECO:0000318"/>
    <property type="project" value="GO_Central"/>
</dbReference>
<dbReference type="Gene3D" id="1.10.1040.10">
    <property type="entry name" value="N-(1-d-carboxylethyl)-l-norvaline Dehydrogenase, domain 2"/>
    <property type="match status" value="1"/>
</dbReference>
<comment type="function">
    <text evidence="1">Catalyzes the oxidative decarboxylation of 6-phosphogluconate to ribulose 5-phosphate and CO(2), with concomitant reduction of NADP to NADPH.</text>
</comment>
<evidence type="ECO:0000313" key="13">
    <source>
        <dbReference type="EMBL" id="EED93996.1"/>
    </source>
</evidence>
<dbReference type="Gene3D" id="3.40.50.720">
    <property type="entry name" value="NAD(P)-binding Rossmann-like Domain"/>
    <property type="match status" value="1"/>
</dbReference>
<feature type="domain" description="6-phosphogluconate dehydrogenase C-terminal" evidence="12">
    <location>
        <begin position="217"/>
        <end position="505"/>
    </location>
</feature>
<evidence type="ECO:0000256" key="11">
    <source>
        <dbReference type="ARBA" id="ARBA00048640"/>
    </source>
</evidence>
<dbReference type="GO" id="GO:0004616">
    <property type="term" value="F:phosphogluconate dehydrogenase (decarboxylating) activity"/>
    <property type="evidence" value="ECO:0000318"/>
    <property type="project" value="GO_Central"/>
</dbReference>
<dbReference type="PaxDb" id="35128-Thaps16114"/>
<dbReference type="eggNOG" id="KOG2653">
    <property type="taxonomic scope" value="Eukaryota"/>
</dbReference>
<dbReference type="GO" id="GO:0019521">
    <property type="term" value="P:D-gluconate metabolic process"/>
    <property type="evidence" value="ECO:0007669"/>
    <property type="project" value="UniProtKB-KW"/>
</dbReference>
<evidence type="ECO:0000256" key="10">
    <source>
        <dbReference type="ARBA" id="ARBA00023126"/>
    </source>
</evidence>
<comment type="similarity">
    <text evidence="3">Belongs to the 6-phosphogluconate dehydrogenase family.</text>
</comment>
<dbReference type="PANTHER" id="PTHR11811">
    <property type="entry name" value="6-PHOSPHOGLUCONATE DEHYDROGENASE"/>
    <property type="match status" value="1"/>
</dbReference>
<dbReference type="SMART" id="SM01350">
    <property type="entry name" value="6PGD"/>
    <property type="match status" value="1"/>
</dbReference>
<keyword evidence="9" id="KW-0311">Gluconate utilization</keyword>
<dbReference type="EC" id="1.1.1.44" evidence="5"/>
<dbReference type="EMBL" id="CM000640">
    <property type="protein sequence ID" value="EED93996.1"/>
    <property type="molecule type" value="Genomic_DNA"/>
</dbReference>
<gene>
    <name evidence="13" type="ORF">THAPSDRAFT_3900</name>
</gene>
<dbReference type="HOGENOM" id="CLU_833128_0_0_1"/>